<dbReference type="InterPro" id="IPR022002">
    <property type="entry name" value="ChsH2_Znr"/>
</dbReference>
<organism evidence="2">
    <name type="scientific">marine sediment metagenome</name>
    <dbReference type="NCBI Taxonomy" id="412755"/>
    <lineage>
        <taxon>unclassified sequences</taxon>
        <taxon>metagenomes</taxon>
        <taxon>ecological metagenomes</taxon>
    </lineage>
</organism>
<proteinExistence type="predicted"/>
<dbReference type="Pfam" id="PF12172">
    <property type="entry name" value="zf-ChsH2"/>
    <property type="match status" value="1"/>
</dbReference>
<dbReference type="Gene3D" id="6.10.30.10">
    <property type="match status" value="1"/>
</dbReference>
<dbReference type="InterPro" id="IPR012340">
    <property type="entry name" value="NA-bd_OB-fold"/>
</dbReference>
<reference evidence="2" key="1">
    <citation type="journal article" date="2015" name="Nature">
        <title>Complex archaea that bridge the gap between prokaryotes and eukaryotes.</title>
        <authorList>
            <person name="Spang A."/>
            <person name="Saw J.H."/>
            <person name="Jorgensen S.L."/>
            <person name="Zaremba-Niedzwiedzka K."/>
            <person name="Martijn J."/>
            <person name="Lind A.E."/>
            <person name="van Eijk R."/>
            <person name="Schleper C."/>
            <person name="Guy L."/>
            <person name="Ettema T.J."/>
        </authorList>
    </citation>
    <scope>NUCLEOTIDE SEQUENCE</scope>
</reference>
<protein>
    <recommendedName>
        <fullName evidence="1">ChsH2 rubredoxin-like zinc ribbon domain-containing protein</fullName>
    </recommendedName>
</protein>
<dbReference type="SUPFAM" id="SSF50249">
    <property type="entry name" value="Nucleic acid-binding proteins"/>
    <property type="match status" value="1"/>
</dbReference>
<comment type="caution">
    <text evidence="2">The sequence shown here is derived from an EMBL/GenBank/DDBJ whole genome shotgun (WGS) entry which is preliminary data.</text>
</comment>
<feature type="domain" description="ChsH2 rubredoxin-like zinc ribbon" evidence="1">
    <location>
        <begin position="10"/>
        <end position="41"/>
    </location>
</feature>
<dbReference type="PANTHER" id="PTHR34075:SF4">
    <property type="entry name" value="DUF35 DOMAIN-CONTAINING PROTEIN"/>
    <property type="match status" value="1"/>
</dbReference>
<name>A0A0F9J7H9_9ZZZZ</name>
<dbReference type="AlphaFoldDB" id="A0A0F9J7H9"/>
<dbReference type="InterPro" id="IPR052513">
    <property type="entry name" value="Thioester_dehydratase-like"/>
</dbReference>
<evidence type="ECO:0000259" key="1">
    <source>
        <dbReference type="Pfam" id="PF12172"/>
    </source>
</evidence>
<sequence>MYILNEFYVGLDEKIIYGSKCSKCGKVYFPAIIRCQDCLEDTDDLIELPQTGILKNFINSSSNSKKRKKKKDSDELYGLIQIDNSDTPVIMPILNAKKANLKTGMKVKVVWGDGKLTKSPHIVGFEPDE</sequence>
<evidence type="ECO:0000313" key="2">
    <source>
        <dbReference type="EMBL" id="KKM01786.1"/>
    </source>
</evidence>
<dbReference type="PANTHER" id="PTHR34075">
    <property type="entry name" value="BLR3430 PROTEIN"/>
    <property type="match status" value="1"/>
</dbReference>
<gene>
    <name evidence="2" type="ORF">LCGC14_1790950</name>
</gene>
<dbReference type="EMBL" id="LAZR01017102">
    <property type="protein sequence ID" value="KKM01786.1"/>
    <property type="molecule type" value="Genomic_DNA"/>
</dbReference>
<accession>A0A0F9J7H9</accession>